<dbReference type="RefSeq" id="WP_013898020.1">
    <property type="nucleotide sequence ID" value="NC_015676.1"/>
</dbReference>
<proteinExistence type="predicted"/>
<gene>
    <name evidence="1" type="ordered locus">Mzhil_0715</name>
</gene>
<evidence type="ECO:0000313" key="1">
    <source>
        <dbReference type="EMBL" id="AEH60581.1"/>
    </source>
</evidence>
<evidence type="ECO:0000313" key="2">
    <source>
        <dbReference type="Proteomes" id="UP000006622"/>
    </source>
</evidence>
<dbReference type="HOGENOM" id="CLU_796005_0_0_2"/>
<keyword evidence="2" id="KW-1185">Reference proteome</keyword>
<dbReference type="AlphaFoldDB" id="F7XKB2"/>
<dbReference type="KEGG" id="mzh:Mzhil_0715"/>
<dbReference type="EMBL" id="CP002101">
    <property type="protein sequence ID" value="AEH60581.1"/>
    <property type="molecule type" value="Genomic_DNA"/>
</dbReference>
<evidence type="ECO:0008006" key="3">
    <source>
        <dbReference type="Google" id="ProtNLM"/>
    </source>
</evidence>
<sequence length="348" mass="38936" precursor="true">MKNRVIILILAMVFTLVCMPLSAQANDDNVEEMIEILDEIRSLANELHDQSEFIADDVEPTVGLDWKLMGKAEVVHGTSHDIERFASIAHDRLKDGLDTGEFDKNEITRRITMLQGVTNAISPLVDDIDHETPQSHREYADALRNAQSDLQQLVSELHLMAESAVFVAENNVDIYLMGKAEVIHGTSHDMGRFANIGYNELNRGLETGEFNKNEITRRITMLQGVTNAISPLVDDIDHETPQSHREYADALKSEFAFLQELSSQLNQLTVEENASEMSEIMQQIMDISREIHDISEFIADDVDPAADDTIIDEVDDPVEQDPETEDTPGLGAISAAFGILSMAYLIRR</sequence>
<organism evidence="1 2">
    <name type="scientific">Methanosalsum zhilinae (strain DSM 4017 / NBRC 107636 / OCM 62 / WeN5)</name>
    <name type="common">Methanohalophilus zhilinae</name>
    <dbReference type="NCBI Taxonomy" id="679901"/>
    <lineage>
        <taxon>Archaea</taxon>
        <taxon>Methanobacteriati</taxon>
        <taxon>Methanobacteriota</taxon>
        <taxon>Stenosarchaea group</taxon>
        <taxon>Methanomicrobia</taxon>
        <taxon>Methanosarcinales</taxon>
        <taxon>Methanosarcinaceae</taxon>
        <taxon>Methanosalsum</taxon>
    </lineage>
</organism>
<accession>F7XKB2</accession>
<dbReference type="GeneID" id="10822327"/>
<name>F7XKB2_METZD</name>
<protein>
    <recommendedName>
        <fullName evidence="3">PGF-CTERM sorting domain-containing protein</fullName>
    </recommendedName>
</protein>
<reference evidence="1 2" key="1">
    <citation type="submission" date="2010-07" db="EMBL/GenBank/DDBJ databases">
        <title>The complete genome of Methanosalsum zhilinae DSM 4017.</title>
        <authorList>
            <consortium name="US DOE Joint Genome Institute (JGI-PGF)"/>
            <person name="Lucas S."/>
            <person name="Copeland A."/>
            <person name="Lapidus A."/>
            <person name="Glavina del Rio T."/>
            <person name="Dalin E."/>
            <person name="Tice H."/>
            <person name="Bruce D."/>
            <person name="Goodwin L."/>
            <person name="Pitluck S."/>
            <person name="Kyrpides N."/>
            <person name="Mavromatis K."/>
            <person name="Ovchinnikova G."/>
            <person name="Daligault H."/>
            <person name="Detter J.C."/>
            <person name="Han C."/>
            <person name="Tapia R."/>
            <person name="Larimer F."/>
            <person name="Land M."/>
            <person name="Hauser L."/>
            <person name="Markowitz V."/>
            <person name="Cheng J.-F."/>
            <person name="Hugenholtz P."/>
            <person name="Woyke T."/>
            <person name="Wu D."/>
            <person name="Spring S."/>
            <person name="Schueler E."/>
            <person name="Brambilla E."/>
            <person name="Klenk H.-P."/>
            <person name="Eisen J.A."/>
        </authorList>
    </citation>
    <scope>NUCLEOTIDE SEQUENCE [LARGE SCALE GENOMIC DNA]</scope>
    <source>
        <strain evidence="2">DSM 4017 / NBRC 107636 / OCM 62 / WeN5</strain>
    </source>
</reference>
<dbReference type="Proteomes" id="UP000006622">
    <property type="component" value="Chromosome"/>
</dbReference>